<comment type="subunit">
    <text evidence="7">Associates with the 60S ribosomal subunit.</text>
</comment>
<keyword evidence="6" id="KW-0539">Nucleus</keyword>
<dbReference type="Pfam" id="PF20268">
    <property type="entry name" value="SBDS_C"/>
    <property type="match status" value="1"/>
</dbReference>
<dbReference type="InterPro" id="IPR018978">
    <property type="entry name" value="SDO1/SBDS_central"/>
</dbReference>
<dbReference type="PROSITE" id="PS01267">
    <property type="entry name" value="UPF0023"/>
    <property type="match status" value="1"/>
</dbReference>
<proteinExistence type="inferred from homology"/>
<dbReference type="Proteomes" id="UP001412239">
    <property type="component" value="Unassembled WGS sequence"/>
</dbReference>
<evidence type="ECO:0000256" key="2">
    <source>
        <dbReference type="ARBA" id="ARBA00004496"/>
    </source>
</evidence>
<dbReference type="Pfam" id="PF01172">
    <property type="entry name" value="SBDS_N"/>
    <property type="match status" value="1"/>
</dbReference>
<dbReference type="Gene3D" id="3.30.70.240">
    <property type="match status" value="1"/>
</dbReference>
<protein>
    <recommendedName>
        <fullName evidence="13">Ribosome maturation protein SDO1/SBDS N-terminal domain-containing protein</fullName>
    </recommendedName>
</protein>
<feature type="domain" description="Ribosome maturation protein SDO1/SBDS C-terminal" evidence="10">
    <location>
        <begin position="267"/>
        <end position="330"/>
    </location>
</feature>
<feature type="domain" description="Ribosome maturation protein SDO1/SBDS central" evidence="9">
    <location>
        <begin position="189"/>
        <end position="265"/>
    </location>
</feature>
<evidence type="ECO:0008006" key="13">
    <source>
        <dbReference type="Google" id="ProtNLM"/>
    </source>
</evidence>
<keyword evidence="5" id="KW-0690">Ribosome biogenesis</keyword>
<dbReference type="InterPro" id="IPR019783">
    <property type="entry name" value="SDO1/SBDS_N"/>
</dbReference>
<dbReference type="GO" id="GO:0005634">
    <property type="term" value="C:nucleus"/>
    <property type="evidence" value="ECO:0007669"/>
    <property type="project" value="UniProtKB-SubCell"/>
</dbReference>
<evidence type="ECO:0000313" key="12">
    <source>
        <dbReference type="Proteomes" id="UP001412239"/>
    </source>
</evidence>
<dbReference type="PANTHER" id="PTHR10927">
    <property type="entry name" value="RIBOSOME MATURATION PROTEIN SBDS"/>
    <property type="match status" value="1"/>
</dbReference>
<dbReference type="InterPro" id="IPR036786">
    <property type="entry name" value="Ribosome_mat_SBDS_N_sf"/>
</dbReference>
<accession>A0A292PVX1</accession>
<evidence type="ECO:0000256" key="7">
    <source>
        <dbReference type="ARBA" id="ARBA00049708"/>
    </source>
</evidence>
<evidence type="ECO:0000256" key="4">
    <source>
        <dbReference type="ARBA" id="ARBA00022490"/>
    </source>
</evidence>
<comment type="subcellular location">
    <subcellularLocation>
        <location evidence="2">Cytoplasm</location>
    </subcellularLocation>
    <subcellularLocation>
        <location evidence="1">Nucleus</location>
    </subcellularLocation>
</comment>
<dbReference type="EMBL" id="LN891042">
    <property type="protein sequence ID" value="CUS10620.1"/>
    <property type="molecule type" value="Genomic_DNA"/>
</dbReference>
<dbReference type="AlphaFoldDB" id="A0A292PVX1"/>
<evidence type="ECO:0000259" key="10">
    <source>
        <dbReference type="Pfam" id="PF20268"/>
    </source>
</evidence>
<reference evidence="11" key="1">
    <citation type="submission" date="2015-10" db="EMBL/GenBank/DDBJ databases">
        <authorList>
            <person name="Regsiter A."/>
            <person name="william w."/>
        </authorList>
    </citation>
    <scope>NUCLEOTIDE SEQUENCE</scope>
    <source>
        <strain evidence="11">Montdore</strain>
    </source>
</reference>
<organism evidence="11 12">
    <name type="scientific">Tuber aestivum</name>
    <name type="common">summer truffle</name>
    <dbReference type="NCBI Taxonomy" id="59557"/>
    <lineage>
        <taxon>Eukaryota</taxon>
        <taxon>Fungi</taxon>
        <taxon>Dikarya</taxon>
        <taxon>Ascomycota</taxon>
        <taxon>Pezizomycotina</taxon>
        <taxon>Pezizomycetes</taxon>
        <taxon>Pezizales</taxon>
        <taxon>Tuberaceae</taxon>
        <taxon>Tuber</taxon>
    </lineage>
</organism>
<dbReference type="Pfam" id="PF09377">
    <property type="entry name" value="SBDS_domain_II"/>
    <property type="match status" value="1"/>
</dbReference>
<evidence type="ECO:0000256" key="1">
    <source>
        <dbReference type="ARBA" id="ARBA00004123"/>
    </source>
</evidence>
<evidence type="ECO:0000259" key="9">
    <source>
        <dbReference type="Pfam" id="PF09377"/>
    </source>
</evidence>
<dbReference type="Gene3D" id="3.30.1250.10">
    <property type="entry name" value="Ribosome maturation protein SBDS, N-terminal domain"/>
    <property type="match status" value="1"/>
</dbReference>
<dbReference type="GO" id="GO:0005737">
    <property type="term" value="C:cytoplasm"/>
    <property type="evidence" value="ECO:0007669"/>
    <property type="project" value="UniProtKB-SubCell"/>
</dbReference>
<feature type="domain" description="Ribosome maturation protein SDO1/SBDS N-terminal" evidence="8">
    <location>
        <begin position="101"/>
        <end position="179"/>
    </location>
</feature>
<evidence type="ECO:0000256" key="6">
    <source>
        <dbReference type="ARBA" id="ARBA00023242"/>
    </source>
</evidence>
<evidence type="ECO:0000313" key="11">
    <source>
        <dbReference type="EMBL" id="CUS10620.1"/>
    </source>
</evidence>
<evidence type="ECO:0000256" key="3">
    <source>
        <dbReference type="ARBA" id="ARBA00007433"/>
    </source>
</evidence>
<keyword evidence="12" id="KW-1185">Reference proteome</keyword>
<dbReference type="PANTHER" id="PTHR10927:SF1">
    <property type="entry name" value="RIBOSOME MATURATION PROTEIN SBDS"/>
    <property type="match status" value="1"/>
</dbReference>
<evidence type="ECO:0000259" key="8">
    <source>
        <dbReference type="Pfam" id="PF01172"/>
    </source>
</evidence>
<dbReference type="NCBIfam" id="TIGR00291">
    <property type="entry name" value="RNA_SBDS"/>
    <property type="match status" value="1"/>
</dbReference>
<dbReference type="InterPro" id="IPR039100">
    <property type="entry name" value="Sdo1/SBDS-like"/>
</dbReference>
<dbReference type="Gene3D" id="1.10.10.900">
    <property type="entry name" value="SBDS protein C-terminal domain, subdomain 1"/>
    <property type="match status" value="1"/>
</dbReference>
<dbReference type="InterPro" id="IPR046928">
    <property type="entry name" value="SDO1/SBDS_C"/>
</dbReference>
<sequence length="340" mass="38255">MHGRPDFYRSELSLGILTQTEPSPHDAPPFLFYFHSYHILCSFLLHQHHYLPRYLPTMPINQTSRANKLAKPSNQIKLTNVAIVRLKKDKGARMFTNNAPGKKRYELACYKNKVMEYRSGVETDLDEVLQIQQVFTNVSKGAVAPHADLQKSFGPKSTTESIILEILQKGELQVGEKERNAKLEQTHTEVISIVASKCVDPVSKRVYTPTMIEKALAELSAKKREEGEEDVPKWSGVTDKKSSKAQALEAIKALVYHQPIAIARARMRLRVVAPKRVKERAMEFIEKVEDEGYEGGNWECTAFVEPGKYKSIADLVASETKGKGRVEIIDTAVVSEGDKS</sequence>
<dbReference type="InterPro" id="IPR002140">
    <property type="entry name" value="Sdo1/SBDS"/>
</dbReference>
<dbReference type="GO" id="GO:0042256">
    <property type="term" value="P:cytosolic ribosome assembly"/>
    <property type="evidence" value="ECO:0007669"/>
    <property type="project" value="InterPro"/>
</dbReference>
<dbReference type="SUPFAM" id="SSF89895">
    <property type="entry name" value="FYSH domain"/>
    <property type="match status" value="1"/>
</dbReference>
<comment type="similarity">
    <text evidence="3">Belongs to the SDO1/SBDS family.</text>
</comment>
<keyword evidence="4" id="KW-0963">Cytoplasm</keyword>
<gene>
    <name evidence="11" type="ORF">GSTUAT00005236001</name>
</gene>
<dbReference type="InterPro" id="IPR018023">
    <property type="entry name" value="Ribosome_mat_SBDS_CS"/>
</dbReference>
<name>A0A292PVX1_9PEZI</name>
<dbReference type="InterPro" id="IPR037188">
    <property type="entry name" value="Sdo1/SBDS_central_sf"/>
</dbReference>
<evidence type="ECO:0000256" key="5">
    <source>
        <dbReference type="ARBA" id="ARBA00022517"/>
    </source>
</evidence>
<dbReference type="SUPFAM" id="SSF109728">
    <property type="entry name" value="Hypothetical protein AF0491, middle domain"/>
    <property type="match status" value="1"/>
</dbReference>